<dbReference type="GO" id="GO:0045003">
    <property type="term" value="P:double-strand break repair via synthesis-dependent strand annealing"/>
    <property type="evidence" value="ECO:0007669"/>
    <property type="project" value="TreeGrafter"/>
</dbReference>
<dbReference type="PANTHER" id="PTHR45629">
    <property type="entry name" value="SNF2/RAD54 FAMILY MEMBER"/>
    <property type="match status" value="1"/>
</dbReference>
<keyword evidence="2" id="KW-1185">Reference proteome</keyword>
<keyword evidence="1" id="KW-0378">Hydrolase</keyword>
<dbReference type="CDD" id="cd18793">
    <property type="entry name" value="SF2_C_SNF"/>
    <property type="match status" value="1"/>
</dbReference>
<proteinExistence type="predicted"/>
<accession>A0A0K0FSJ2</accession>
<evidence type="ECO:0000313" key="3">
    <source>
        <dbReference type="WBParaSite" id="SVE_1362300.1"/>
    </source>
</evidence>
<evidence type="ECO:0000256" key="1">
    <source>
        <dbReference type="ARBA" id="ARBA00022801"/>
    </source>
</evidence>
<dbReference type="InterPro" id="IPR050496">
    <property type="entry name" value="SNF2_RAD54_helicase_repair"/>
</dbReference>
<dbReference type="AlphaFoldDB" id="A0A0K0FSJ2"/>
<dbReference type="GO" id="GO:0015616">
    <property type="term" value="F:DNA translocase activity"/>
    <property type="evidence" value="ECO:0007669"/>
    <property type="project" value="TreeGrafter"/>
</dbReference>
<dbReference type="GO" id="GO:0005634">
    <property type="term" value="C:nucleus"/>
    <property type="evidence" value="ECO:0007669"/>
    <property type="project" value="TreeGrafter"/>
</dbReference>
<protein>
    <submittedName>
        <fullName evidence="3">Helicase ARIP4</fullName>
    </submittedName>
</protein>
<evidence type="ECO:0000313" key="2">
    <source>
        <dbReference type="Proteomes" id="UP000035680"/>
    </source>
</evidence>
<dbReference type="PANTHER" id="PTHR45629:SF7">
    <property type="entry name" value="DNA EXCISION REPAIR PROTEIN ERCC-6-RELATED"/>
    <property type="match status" value="1"/>
</dbReference>
<organism evidence="2 3">
    <name type="scientific">Strongyloides venezuelensis</name>
    <name type="common">Threadworm</name>
    <dbReference type="NCBI Taxonomy" id="75913"/>
    <lineage>
        <taxon>Eukaryota</taxon>
        <taxon>Metazoa</taxon>
        <taxon>Ecdysozoa</taxon>
        <taxon>Nematoda</taxon>
        <taxon>Chromadorea</taxon>
        <taxon>Rhabditida</taxon>
        <taxon>Tylenchina</taxon>
        <taxon>Panagrolaimomorpha</taxon>
        <taxon>Strongyloidoidea</taxon>
        <taxon>Strongyloididae</taxon>
        <taxon>Strongyloides</taxon>
    </lineage>
</organism>
<reference evidence="3" key="2">
    <citation type="submission" date="2015-08" db="UniProtKB">
        <authorList>
            <consortium name="WormBaseParasite"/>
        </authorList>
    </citation>
    <scope>IDENTIFICATION</scope>
</reference>
<dbReference type="Gene3D" id="3.40.50.300">
    <property type="entry name" value="P-loop containing nucleotide triphosphate hydrolases"/>
    <property type="match status" value="1"/>
</dbReference>
<dbReference type="Proteomes" id="UP000035680">
    <property type="component" value="Unassembled WGS sequence"/>
</dbReference>
<sequence>MYLICANRLVIFDPDWNPANDKQAIAKIWRDEQTKTCFIYRFLAPELKSQHELKTGTNSDTHDKLECRKCVNGREVENSPDDATTKSDLSLWHHITKENISKIPDDVFKNVLSIPEIPITFYQKYHGKKVK</sequence>
<dbReference type="WBParaSite" id="SVE_1362300.1">
    <property type="protein sequence ID" value="SVE_1362300.1"/>
    <property type="gene ID" value="SVE_1362300"/>
</dbReference>
<reference evidence="2" key="1">
    <citation type="submission" date="2014-07" db="EMBL/GenBank/DDBJ databases">
        <authorList>
            <person name="Martin A.A"/>
            <person name="De Silva N."/>
        </authorList>
    </citation>
    <scope>NUCLEOTIDE SEQUENCE</scope>
</reference>
<dbReference type="GO" id="GO:0016787">
    <property type="term" value="F:hydrolase activity"/>
    <property type="evidence" value="ECO:0007669"/>
    <property type="project" value="UniProtKB-KW"/>
</dbReference>
<dbReference type="GO" id="GO:0007131">
    <property type="term" value="P:reciprocal meiotic recombination"/>
    <property type="evidence" value="ECO:0007669"/>
    <property type="project" value="TreeGrafter"/>
</dbReference>
<dbReference type="InterPro" id="IPR049730">
    <property type="entry name" value="SNF2/RAD54-like_C"/>
</dbReference>
<name>A0A0K0FSJ2_STRVS</name>
<dbReference type="InterPro" id="IPR027417">
    <property type="entry name" value="P-loop_NTPase"/>
</dbReference>
<dbReference type="SUPFAM" id="SSF52540">
    <property type="entry name" value="P-loop containing nucleoside triphosphate hydrolases"/>
    <property type="match status" value="1"/>
</dbReference>
<dbReference type="STRING" id="75913.A0A0K0FSJ2"/>